<evidence type="ECO:0000256" key="1">
    <source>
        <dbReference type="SAM" id="MobiDB-lite"/>
    </source>
</evidence>
<dbReference type="InterPro" id="IPR021586">
    <property type="entry name" value="Tscrpt_reg_TrmB_C"/>
</dbReference>
<dbReference type="Pfam" id="PF11495">
    <property type="entry name" value="Regulator_TrmB"/>
    <property type="match status" value="1"/>
</dbReference>
<accession>A0ABW6ELA6</accession>
<feature type="domain" description="Transcription regulator TrmB C-terminal" evidence="2">
    <location>
        <begin position="100"/>
        <end position="203"/>
    </location>
</feature>
<evidence type="ECO:0000313" key="3">
    <source>
        <dbReference type="EMBL" id="MFD4215827.1"/>
    </source>
</evidence>
<feature type="region of interest" description="Disordered" evidence="1">
    <location>
        <begin position="1"/>
        <end position="32"/>
    </location>
</feature>
<keyword evidence="4" id="KW-1185">Reference proteome</keyword>
<name>A0ABW6ELA6_9ACTN</name>
<dbReference type="EMBL" id="JBHXOF010000016">
    <property type="protein sequence ID" value="MFD4215827.1"/>
    <property type="molecule type" value="Genomic_DNA"/>
</dbReference>
<dbReference type="RefSeq" id="WP_189527478.1">
    <property type="nucleotide sequence ID" value="NZ_BMSG01000024.1"/>
</dbReference>
<evidence type="ECO:0000313" key="4">
    <source>
        <dbReference type="Proteomes" id="UP001598251"/>
    </source>
</evidence>
<evidence type="ECO:0000259" key="2">
    <source>
        <dbReference type="Pfam" id="PF11495"/>
    </source>
</evidence>
<sequence length="273" mass="29499">MSTVPESASAVRGQNDDRHEEPGGHPGTSDEFGQALRQVSALIDTTVDRHRDRQYGNSLVNTVGESEDAVGLACELIAGTEERVDLIIASESASAGSLLTAMTELLEARGGNVAVRLLCTPAKLDARLVREYAARRRWIEVRVARIPLFVAVVADGREALVIADSMVGRKASLIRSEGVVAPLLTLFDGVWRNSVAVADQLDFGDAARTETARRILEQLRSGNTDEASARDLSMSVRTYRRYTAEIMSLLGATSRFQAGVRIAELGLLPANPR</sequence>
<reference evidence="3 4" key="1">
    <citation type="submission" date="2024-09" db="EMBL/GenBank/DDBJ databases">
        <title>The Natural Products Discovery Center: Release of the First 8490 Sequenced Strains for Exploring Actinobacteria Biosynthetic Diversity.</title>
        <authorList>
            <person name="Kalkreuter E."/>
            <person name="Kautsar S.A."/>
            <person name="Yang D."/>
            <person name="Bader C.D."/>
            <person name="Teijaro C.N."/>
            <person name="Fluegel L."/>
            <person name="Davis C.M."/>
            <person name="Simpson J.R."/>
            <person name="Lauterbach L."/>
            <person name="Steele A.D."/>
            <person name="Gui C."/>
            <person name="Meng S."/>
            <person name="Li G."/>
            <person name="Viehrig K."/>
            <person name="Ye F."/>
            <person name="Su P."/>
            <person name="Kiefer A.F."/>
            <person name="Nichols A."/>
            <person name="Cepeda A.J."/>
            <person name="Yan W."/>
            <person name="Fan B."/>
            <person name="Jiang Y."/>
            <person name="Adhikari A."/>
            <person name="Zheng C.-J."/>
            <person name="Schuster L."/>
            <person name="Cowan T.M."/>
            <person name="Smanski M.J."/>
            <person name="Chevrette M.G."/>
            <person name="De Carvalho L.P.S."/>
            <person name="Shen B."/>
        </authorList>
    </citation>
    <scope>NUCLEOTIDE SEQUENCE [LARGE SCALE GENOMIC DNA]</scope>
    <source>
        <strain evidence="3 4">NPDC058546</strain>
    </source>
</reference>
<dbReference type="Proteomes" id="UP001598251">
    <property type="component" value="Unassembled WGS sequence"/>
</dbReference>
<protein>
    <submittedName>
        <fullName evidence="3">TrmB family transcriptional regulator sugar-binding domain-containing protein</fullName>
    </submittedName>
</protein>
<comment type="caution">
    <text evidence="3">The sequence shown here is derived from an EMBL/GenBank/DDBJ whole genome shotgun (WGS) entry which is preliminary data.</text>
</comment>
<dbReference type="Gene3D" id="1.10.10.10">
    <property type="entry name" value="Winged helix-like DNA-binding domain superfamily/Winged helix DNA-binding domain"/>
    <property type="match status" value="1"/>
</dbReference>
<feature type="compositionally biased region" description="Basic and acidic residues" evidence="1">
    <location>
        <begin position="14"/>
        <end position="23"/>
    </location>
</feature>
<dbReference type="SUPFAM" id="SSF46894">
    <property type="entry name" value="C-terminal effector domain of the bipartite response regulators"/>
    <property type="match status" value="1"/>
</dbReference>
<dbReference type="InterPro" id="IPR036388">
    <property type="entry name" value="WH-like_DNA-bd_sf"/>
</dbReference>
<organism evidence="3 4">
    <name type="scientific">Streptomyces sindenensis</name>
    <dbReference type="NCBI Taxonomy" id="67363"/>
    <lineage>
        <taxon>Bacteria</taxon>
        <taxon>Bacillati</taxon>
        <taxon>Actinomycetota</taxon>
        <taxon>Actinomycetes</taxon>
        <taxon>Kitasatosporales</taxon>
        <taxon>Streptomycetaceae</taxon>
        <taxon>Streptomyces</taxon>
    </lineage>
</organism>
<proteinExistence type="predicted"/>
<gene>
    <name evidence="3" type="ORF">ACFWSS_23440</name>
</gene>
<dbReference type="InterPro" id="IPR016032">
    <property type="entry name" value="Sig_transdc_resp-reg_C-effctor"/>
</dbReference>